<dbReference type="NCBIfam" id="TIGR00036">
    <property type="entry name" value="dapB"/>
    <property type="match status" value="1"/>
</dbReference>
<comment type="subunit">
    <text evidence="13">Homotetramer.</text>
</comment>
<organism evidence="16 17">
    <name type="scientific">Micromonospora carbonacea</name>
    <dbReference type="NCBI Taxonomy" id="47853"/>
    <lineage>
        <taxon>Bacteria</taxon>
        <taxon>Bacillati</taxon>
        <taxon>Actinomycetota</taxon>
        <taxon>Actinomycetes</taxon>
        <taxon>Micromonosporales</taxon>
        <taxon>Micromonosporaceae</taxon>
        <taxon>Micromonospora</taxon>
    </lineage>
</organism>
<sequence>MPEPGSEQPPLRVAVLGAYGRMGAVVCRGIEASADLQLVAALGRDDPRDRAEAASVVVDFTHPGAVMGNARWALERGKHLVIGTTGFDEDRLSTLQAWVTARAPGPGVFVVPNFSLSALLATRFAAMAAPYYPSVEILDLSHEKKAEAPSGTAIELARAVARARAVAGGSPAAADPSEATGALVEGIPVHSVRMRGLVLHETVLFSTEGEVLRVRFDAHDRSAYVPGVLRAVRAVVDAPGLHVGLGSLYDLEDG</sequence>
<dbReference type="HAMAP" id="MF_00102">
    <property type="entry name" value="DapB"/>
    <property type="match status" value="1"/>
</dbReference>
<comment type="caution">
    <text evidence="13">Was originally thought to be a dihydrodipicolinate reductase (DHDPR), catalyzing the conversion of dihydrodipicolinate to tetrahydrodipicolinate. However, it was shown in E.coli that the substrate of the enzymatic reaction is not dihydrodipicolinate (DHDP) but in fact (2S,4S)-4-hydroxy-2,3,4,5-tetrahydrodipicolinic acid (HTPA), the product released by the DapA-catalyzed reaction.</text>
</comment>
<accession>A0A1C5AUF1</accession>
<evidence type="ECO:0000256" key="11">
    <source>
        <dbReference type="ARBA" id="ARBA00049080"/>
    </source>
</evidence>
<dbReference type="RefSeq" id="WP_074478798.1">
    <property type="nucleotide sequence ID" value="NZ_FMCT01000019.1"/>
</dbReference>
<feature type="binding site" evidence="13">
    <location>
        <begin position="111"/>
        <end position="114"/>
    </location>
    <ligand>
        <name>NAD(+)</name>
        <dbReference type="ChEBI" id="CHEBI:57540"/>
    </ligand>
</feature>
<evidence type="ECO:0000259" key="14">
    <source>
        <dbReference type="Pfam" id="PF01113"/>
    </source>
</evidence>
<dbReference type="Proteomes" id="UP000183585">
    <property type="component" value="Unassembled WGS sequence"/>
</dbReference>
<keyword evidence="7 13" id="KW-0520">NAD</keyword>
<feature type="binding site" evidence="13">
    <location>
        <begin position="17"/>
        <end position="22"/>
    </location>
    <ligand>
        <name>NAD(+)</name>
        <dbReference type="ChEBI" id="CHEBI:57540"/>
    </ligand>
</feature>
<dbReference type="AlphaFoldDB" id="A0A1C5AUF1"/>
<evidence type="ECO:0000313" key="16">
    <source>
        <dbReference type="EMBL" id="SCF48681.1"/>
    </source>
</evidence>
<feature type="binding site" evidence="13">
    <location>
        <begin position="83"/>
        <end position="85"/>
    </location>
    <ligand>
        <name>NAD(+)</name>
        <dbReference type="ChEBI" id="CHEBI:57540"/>
    </ligand>
</feature>
<protein>
    <recommendedName>
        <fullName evidence="10 13">4-hydroxy-tetrahydrodipicolinate reductase</fullName>
        <shortName evidence="13">HTPA reductase</shortName>
        <ecNumber evidence="10 13">1.17.1.8</ecNumber>
    </recommendedName>
</protein>
<feature type="binding site" evidence="13">
    <location>
        <begin position="151"/>
        <end position="152"/>
    </location>
    <ligand>
        <name>(S)-2,3,4,5-tetrahydrodipicolinate</name>
        <dbReference type="ChEBI" id="CHEBI:16845"/>
    </ligand>
</feature>
<evidence type="ECO:0000256" key="6">
    <source>
        <dbReference type="ARBA" id="ARBA00023002"/>
    </source>
</evidence>
<dbReference type="InterPro" id="IPR036291">
    <property type="entry name" value="NAD(P)-bd_dom_sf"/>
</dbReference>
<evidence type="ECO:0000256" key="7">
    <source>
        <dbReference type="ARBA" id="ARBA00023027"/>
    </source>
</evidence>
<dbReference type="SUPFAM" id="SSF51735">
    <property type="entry name" value="NAD(P)-binding Rossmann-fold domains"/>
    <property type="match status" value="1"/>
</dbReference>
<dbReference type="Pfam" id="PF05173">
    <property type="entry name" value="DapB_C"/>
    <property type="match status" value="1"/>
</dbReference>
<dbReference type="GO" id="GO:0019877">
    <property type="term" value="P:diaminopimelate biosynthetic process"/>
    <property type="evidence" value="ECO:0007669"/>
    <property type="project" value="UniProtKB-UniRule"/>
</dbReference>
<evidence type="ECO:0000256" key="9">
    <source>
        <dbReference type="ARBA" id="ARBA00037922"/>
    </source>
</evidence>
<dbReference type="PANTHER" id="PTHR20836">
    <property type="entry name" value="DIHYDRODIPICOLINATE REDUCTASE"/>
    <property type="match status" value="1"/>
</dbReference>
<reference evidence="17" key="1">
    <citation type="submission" date="2016-06" db="EMBL/GenBank/DDBJ databases">
        <authorList>
            <person name="Varghese N."/>
            <person name="Submissions Spin"/>
        </authorList>
    </citation>
    <scope>NUCLEOTIDE SEQUENCE [LARGE SCALE GENOMIC DNA]</scope>
    <source>
        <strain evidence="17">DSM 43168</strain>
    </source>
</reference>
<evidence type="ECO:0000256" key="13">
    <source>
        <dbReference type="HAMAP-Rule" id="MF_00102"/>
    </source>
</evidence>
<feature type="binding site" evidence="13">
    <location>
        <position position="50"/>
    </location>
    <ligand>
        <name>NADP(+)</name>
        <dbReference type="ChEBI" id="CHEBI:58349"/>
    </ligand>
</feature>
<keyword evidence="4 13" id="KW-0521">NADP</keyword>
<dbReference type="CDD" id="cd02274">
    <property type="entry name" value="DHDPR_N"/>
    <property type="match status" value="1"/>
</dbReference>
<evidence type="ECO:0000256" key="3">
    <source>
        <dbReference type="ARBA" id="ARBA00022605"/>
    </source>
</evidence>
<gene>
    <name evidence="13" type="primary">dapB</name>
    <name evidence="16" type="ORF">GA0070563_11985</name>
</gene>
<dbReference type="GO" id="GO:0051287">
    <property type="term" value="F:NAD binding"/>
    <property type="evidence" value="ECO:0007669"/>
    <property type="project" value="UniProtKB-UniRule"/>
</dbReference>
<dbReference type="GO" id="GO:0016726">
    <property type="term" value="F:oxidoreductase activity, acting on CH or CH2 groups, NAD or NADP as acceptor"/>
    <property type="evidence" value="ECO:0007669"/>
    <property type="project" value="UniProtKB-UniRule"/>
</dbReference>
<evidence type="ECO:0000256" key="1">
    <source>
        <dbReference type="ARBA" id="ARBA00006642"/>
    </source>
</evidence>
<dbReference type="FunFam" id="3.30.360.10:FF:000009">
    <property type="entry name" value="4-hydroxy-tetrahydrodipicolinate reductase"/>
    <property type="match status" value="1"/>
</dbReference>
<name>A0A1C5AUF1_9ACTN</name>
<dbReference type="PANTHER" id="PTHR20836:SF0">
    <property type="entry name" value="4-HYDROXY-TETRAHYDRODIPICOLINATE REDUCTASE 1, CHLOROPLASTIC-RELATED"/>
    <property type="match status" value="1"/>
</dbReference>
<evidence type="ECO:0000259" key="15">
    <source>
        <dbReference type="Pfam" id="PF05173"/>
    </source>
</evidence>
<comment type="similarity">
    <text evidence="1 13">Belongs to the DapB family.</text>
</comment>
<keyword evidence="8 13" id="KW-0457">Lysine biosynthesis</keyword>
<feature type="domain" description="Dihydrodipicolinate reductase C-terminal" evidence="15">
    <location>
        <begin position="120"/>
        <end position="239"/>
    </location>
</feature>
<dbReference type="GO" id="GO:0005829">
    <property type="term" value="C:cytosol"/>
    <property type="evidence" value="ECO:0007669"/>
    <property type="project" value="TreeGrafter"/>
</dbReference>
<evidence type="ECO:0000313" key="17">
    <source>
        <dbReference type="Proteomes" id="UP000183585"/>
    </source>
</evidence>
<evidence type="ECO:0000256" key="4">
    <source>
        <dbReference type="ARBA" id="ARBA00022857"/>
    </source>
</evidence>
<dbReference type="InterPro" id="IPR022663">
    <property type="entry name" value="DapB_C"/>
</dbReference>
<dbReference type="Pfam" id="PF01113">
    <property type="entry name" value="DapB_N"/>
    <property type="match status" value="1"/>
</dbReference>
<dbReference type="Gene3D" id="3.40.50.720">
    <property type="entry name" value="NAD(P)-binding Rossmann-like Domain"/>
    <property type="match status" value="1"/>
</dbReference>
<keyword evidence="6 13" id="KW-0560">Oxidoreductase</keyword>
<comment type="function">
    <text evidence="13">Catalyzes the conversion of 4-hydroxy-tetrahydrodipicolinate (HTPA) to tetrahydrodipicolinate.</text>
</comment>
<evidence type="ECO:0000256" key="12">
    <source>
        <dbReference type="ARBA" id="ARBA00049396"/>
    </source>
</evidence>
<comment type="catalytic activity">
    <reaction evidence="11 13">
        <text>(S)-2,3,4,5-tetrahydrodipicolinate + NADP(+) + H2O = (2S,4S)-4-hydroxy-2,3,4,5-tetrahydrodipicolinate + NADPH + H(+)</text>
        <dbReference type="Rhea" id="RHEA:35331"/>
        <dbReference type="ChEBI" id="CHEBI:15377"/>
        <dbReference type="ChEBI" id="CHEBI:15378"/>
        <dbReference type="ChEBI" id="CHEBI:16845"/>
        <dbReference type="ChEBI" id="CHEBI:57783"/>
        <dbReference type="ChEBI" id="CHEBI:58349"/>
        <dbReference type="ChEBI" id="CHEBI:67139"/>
        <dbReference type="EC" id="1.17.1.8"/>
    </reaction>
</comment>
<dbReference type="GO" id="GO:0008839">
    <property type="term" value="F:4-hydroxy-tetrahydrodipicolinate reductase"/>
    <property type="evidence" value="ECO:0007669"/>
    <property type="project" value="UniProtKB-UniRule"/>
</dbReference>
<comment type="pathway">
    <text evidence="9 13">Amino-acid biosynthesis; L-lysine biosynthesis via DAP pathway; (S)-tetrahydrodipicolinate from L-aspartate: step 4/4.</text>
</comment>
<dbReference type="UniPathway" id="UPA00034">
    <property type="reaction ID" value="UER00018"/>
</dbReference>
<dbReference type="InterPro" id="IPR000846">
    <property type="entry name" value="DapB_N"/>
</dbReference>
<feature type="binding site" evidence="13">
    <location>
        <position position="49"/>
    </location>
    <ligand>
        <name>NAD(+)</name>
        <dbReference type="ChEBI" id="CHEBI:57540"/>
    </ligand>
</feature>
<comment type="caution">
    <text evidence="13">Lacks conserved residue(s) required for the propagation of feature annotation.</text>
</comment>
<evidence type="ECO:0000256" key="2">
    <source>
        <dbReference type="ARBA" id="ARBA00022490"/>
    </source>
</evidence>
<feature type="binding site" evidence="13">
    <location>
        <position position="142"/>
    </location>
    <ligand>
        <name>(S)-2,3,4,5-tetrahydrodipicolinate</name>
        <dbReference type="ChEBI" id="CHEBI:16845"/>
    </ligand>
</feature>
<comment type="subcellular location">
    <subcellularLocation>
        <location evidence="13">Cytoplasm</location>
    </subcellularLocation>
</comment>
<evidence type="ECO:0000256" key="5">
    <source>
        <dbReference type="ARBA" id="ARBA00022915"/>
    </source>
</evidence>
<keyword evidence="5 13" id="KW-0220">Diaminopimelate biosynthesis</keyword>
<dbReference type="GO" id="GO:0009089">
    <property type="term" value="P:lysine biosynthetic process via diaminopimelate"/>
    <property type="evidence" value="ECO:0007669"/>
    <property type="project" value="UniProtKB-UniRule"/>
</dbReference>
<dbReference type="InterPro" id="IPR023940">
    <property type="entry name" value="DHDPR_bac"/>
</dbReference>
<dbReference type="EC" id="1.17.1.8" evidence="10 13"/>
<dbReference type="SUPFAM" id="SSF55347">
    <property type="entry name" value="Glyceraldehyde-3-phosphate dehydrogenase-like, C-terminal domain"/>
    <property type="match status" value="1"/>
</dbReference>
<evidence type="ECO:0000256" key="8">
    <source>
        <dbReference type="ARBA" id="ARBA00023154"/>
    </source>
</evidence>
<comment type="catalytic activity">
    <reaction evidence="12 13">
        <text>(S)-2,3,4,5-tetrahydrodipicolinate + NAD(+) + H2O = (2S,4S)-4-hydroxy-2,3,4,5-tetrahydrodipicolinate + NADH + H(+)</text>
        <dbReference type="Rhea" id="RHEA:35323"/>
        <dbReference type="ChEBI" id="CHEBI:15377"/>
        <dbReference type="ChEBI" id="CHEBI:15378"/>
        <dbReference type="ChEBI" id="CHEBI:16845"/>
        <dbReference type="ChEBI" id="CHEBI:57540"/>
        <dbReference type="ChEBI" id="CHEBI:57945"/>
        <dbReference type="ChEBI" id="CHEBI:67139"/>
        <dbReference type="EC" id="1.17.1.8"/>
    </reaction>
</comment>
<dbReference type="EMBL" id="FMCT01000019">
    <property type="protein sequence ID" value="SCF48681.1"/>
    <property type="molecule type" value="Genomic_DNA"/>
</dbReference>
<dbReference type="Gene3D" id="3.30.360.10">
    <property type="entry name" value="Dihydrodipicolinate Reductase, domain 2"/>
    <property type="match status" value="1"/>
</dbReference>
<dbReference type="GO" id="GO:0050661">
    <property type="term" value="F:NADP binding"/>
    <property type="evidence" value="ECO:0007669"/>
    <property type="project" value="UniProtKB-UniRule"/>
</dbReference>
<feature type="domain" description="Dihydrodipicolinate reductase N-terminal" evidence="14">
    <location>
        <begin position="12"/>
        <end position="114"/>
    </location>
</feature>
<keyword evidence="3 13" id="KW-0028">Amino-acid biosynthesis</keyword>
<keyword evidence="2 13" id="KW-0963">Cytoplasm</keyword>
<evidence type="ECO:0000256" key="10">
    <source>
        <dbReference type="ARBA" id="ARBA00038983"/>
    </source>
</evidence>
<keyword evidence="17" id="KW-1185">Reference proteome</keyword>
<feature type="active site" description="Proton donor" evidence="13">
    <location>
        <position position="145"/>
    </location>
</feature>
<dbReference type="PIRSF" id="PIRSF000161">
    <property type="entry name" value="DHPR"/>
    <property type="match status" value="1"/>
</dbReference>
<proteinExistence type="inferred from homology"/>